<protein>
    <submittedName>
        <fullName evidence="3">TB2/DP1/HVA22-related protein</fullName>
    </submittedName>
</protein>
<dbReference type="AlphaFoldDB" id="A0A0F7SMY9"/>
<accession>A0A0F7SMY9</accession>
<sequence>MFLINTVLWYGVWFLNVHASHKALKPPRRARKLVPGRSNADRKREVRLVVEGWIVWTAFIFAEGLTDRTLYYLLPFYSETKSAFMIYLILSRTIGTHAIYINLILPTIHQFSHPFGLLFSLIYVLTEAMVSLLPLDLLSSLRSTSYGQRPSNAPPEERLSIAEGKNQVNEIVRGIHEMQGMVRPLSRRVNQFDGQNQTVGVRKRRGEFTVPTRPSITKNKWLAEGSIRLETTPPSTRVHVQTPSNPLTLAPLNSQSVFDSKKLMSIPRLPPATYASPAHNQAPIYPSLLLKPSPHDTNKNISVNIPAPNNVSSAYLPSISPSHPSVPSSPSSNFWALSPSGLQQSSSSVIPNAPSSLSNDGTSSPLTLPVLAHAPLPAQRTLRKTPARKAKLNRIQNELHQISPPKFSLSSKDEANASKRSRTTKVVKDFEPGSRRKNVETLEDEEIKEVHSSLLKEDNEEKLEGQFLNEVNEGSSGKRKRGGVVRTKTKVMEHTEAKNEEMEVELSLEGGDIKRYLPSIQSTTRSATQQRPTLVAPNERSTRFAPYSRQSTIPPLKPTTVSAASRRKASVTTLSSPQLTTSTRNSTTSRSKLTKTNASSSSRAIQTSVPPKVPEVPVLSTTSMHKNAHVLPTRSSTRSVDTVSKSNAASTTLSPNVLSSKANTTSKSSRPLVSKPRVASTRSSALKRTTDLTAIEAPINLRFRRTNGSA</sequence>
<keyword evidence="2" id="KW-1133">Transmembrane helix</keyword>
<feature type="region of interest" description="Disordered" evidence="1">
    <location>
        <begin position="520"/>
        <end position="615"/>
    </location>
</feature>
<keyword evidence="2" id="KW-0472">Membrane</keyword>
<feature type="region of interest" description="Disordered" evidence="1">
    <location>
        <begin position="631"/>
        <end position="687"/>
    </location>
</feature>
<feature type="compositionally biased region" description="Low complexity" evidence="1">
    <location>
        <begin position="570"/>
        <end position="597"/>
    </location>
</feature>
<feature type="transmembrane region" description="Helical" evidence="2">
    <location>
        <begin position="82"/>
        <end position="103"/>
    </location>
</feature>
<feature type="compositionally biased region" description="Low complexity" evidence="1">
    <location>
        <begin position="633"/>
        <end position="646"/>
    </location>
</feature>
<organism evidence="3">
    <name type="scientific">Phaffia rhodozyma</name>
    <name type="common">Yeast</name>
    <name type="synonym">Xanthophyllomyces dendrorhous</name>
    <dbReference type="NCBI Taxonomy" id="264483"/>
    <lineage>
        <taxon>Eukaryota</taxon>
        <taxon>Fungi</taxon>
        <taxon>Dikarya</taxon>
        <taxon>Basidiomycota</taxon>
        <taxon>Agaricomycotina</taxon>
        <taxon>Tremellomycetes</taxon>
        <taxon>Cystofilobasidiales</taxon>
        <taxon>Mrakiaceae</taxon>
        <taxon>Phaffia</taxon>
    </lineage>
</organism>
<feature type="region of interest" description="Disordered" evidence="1">
    <location>
        <begin position="345"/>
        <end position="364"/>
    </location>
</feature>
<evidence type="ECO:0000256" key="2">
    <source>
        <dbReference type="SAM" id="Phobius"/>
    </source>
</evidence>
<proteinExistence type="predicted"/>
<feature type="compositionally biased region" description="Polar residues" evidence="1">
    <location>
        <begin position="548"/>
        <end position="563"/>
    </location>
</feature>
<feature type="region of interest" description="Disordered" evidence="1">
    <location>
        <begin position="404"/>
        <end position="423"/>
    </location>
</feature>
<feature type="compositionally biased region" description="Polar residues" evidence="1">
    <location>
        <begin position="520"/>
        <end position="532"/>
    </location>
</feature>
<evidence type="ECO:0000256" key="1">
    <source>
        <dbReference type="SAM" id="MobiDB-lite"/>
    </source>
</evidence>
<feature type="transmembrane region" description="Helical" evidence="2">
    <location>
        <begin position="115"/>
        <end position="135"/>
    </location>
</feature>
<feature type="compositionally biased region" description="Polar residues" evidence="1">
    <location>
        <begin position="647"/>
        <end position="671"/>
    </location>
</feature>
<feature type="compositionally biased region" description="Low complexity" evidence="1">
    <location>
        <begin position="345"/>
        <end position="358"/>
    </location>
</feature>
<name>A0A0F7SMY9_PHARH</name>
<keyword evidence="2" id="KW-0812">Transmembrane</keyword>
<evidence type="ECO:0000313" key="3">
    <source>
        <dbReference type="EMBL" id="CED83427.1"/>
    </source>
</evidence>
<feature type="compositionally biased region" description="Polar residues" evidence="1">
    <location>
        <begin position="598"/>
        <end position="609"/>
    </location>
</feature>
<reference evidence="3" key="1">
    <citation type="submission" date="2014-08" db="EMBL/GenBank/DDBJ databases">
        <authorList>
            <person name="Sharma Rahul"/>
            <person name="Thines Marco"/>
        </authorList>
    </citation>
    <scope>NUCLEOTIDE SEQUENCE</scope>
</reference>
<feature type="transmembrane region" description="Helical" evidence="2">
    <location>
        <begin position="45"/>
        <end position="62"/>
    </location>
</feature>
<dbReference type="InterPro" id="IPR004345">
    <property type="entry name" value="TB2_DP1_HVA22"/>
</dbReference>
<dbReference type="EMBL" id="LN483142">
    <property type="protein sequence ID" value="CED83427.1"/>
    <property type="molecule type" value="Genomic_DNA"/>
</dbReference>
<dbReference type="Pfam" id="PF03134">
    <property type="entry name" value="TB2_DP1_HVA22"/>
    <property type="match status" value="1"/>
</dbReference>